<dbReference type="EMBL" id="JBHRXZ010000016">
    <property type="protein sequence ID" value="MFC3607429.1"/>
    <property type="molecule type" value="Genomic_DNA"/>
</dbReference>
<dbReference type="SUPFAM" id="SSF53756">
    <property type="entry name" value="UDP-Glycosyltransferase/glycogen phosphorylase"/>
    <property type="match status" value="1"/>
</dbReference>
<dbReference type="Pfam" id="PF00534">
    <property type="entry name" value="Glycos_transf_1"/>
    <property type="match status" value="1"/>
</dbReference>
<sequence length="361" mass="40246">MIAVNARFLTQELRGVQRFAKQICLELQAMRDDLVFLVPSRGRLSPGAAGLRTRRIGVNGGHLWEQLDLPLWLARQGKPLLLSLGNTAPAYYRNQIATHHDITYVRHPESYSATFALAYRHLTPRILKRARALITVSEFSRQEIAEYYGYPAEHINVVPNAVASSFCSASPASRAERPYLLAVSSINAHKNFGRMAQAFLLLEDCEDVELRIVGDCHAAFSATAAGIEHPRVRWLGRLSDDELADQYRGATAFVFPSLYEGFGIPPLEAQACGCPVIAAHSASIPEVLADSALLFNPFDVQEMALCMRRVLREQGLRDELVTRGKRNLARYSWRASADRVSRLIDSVEASRPALDLRFEEG</sequence>
<dbReference type="InterPro" id="IPR028098">
    <property type="entry name" value="Glyco_trans_4-like_N"/>
</dbReference>
<feature type="domain" description="Glycosyltransferase subfamily 4-like N-terminal" evidence="3">
    <location>
        <begin position="15"/>
        <end position="162"/>
    </location>
</feature>
<evidence type="ECO:0000313" key="4">
    <source>
        <dbReference type="EMBL" id="MFC3607429.1"/>
    </source>
</evidence>
<keyword evidence="5" id="KW-1185">Reference proteome</keyword>
<reference evidence="5" key="1">
    <citation type="journal article" date="2019" name="Int. J. Syst. Evol. Microbiol.">
        <title>The Global Catalogue of Microorganisms (GCM) 10K type strain sequencing project: providing services to taxonomists for standard genome sequencing and annotation.</title>
        <authorList>
            <consortium name="The Broad Institute Genomics Platform"/>
            <consortium name="The Broad Institute Genome Sequencing Center for Infectious Disease"/>
            <person name="Wu L."/>
            <person name="Ma J."/>
        </authorList>
    </citation>
    <scope>NUCLEOTIDE SEQUENCE [LARGE SCALE GENOMIC DNA]</scope>
    <source>
        <strain evidence="5">KCTC 42447</strain>
    </source>
</reference>
<protein>
    <submittedName>
        <fullName evidence="4">Glycosyltransferase family 4 protein</fullName>
    </submittedName>
</protein>
<evidence type="ECO:0000313" key="5">
    <source>
        <dbReference type="Proteomes" id="UP001595630"/>
    </source>
</evidence>
<accession>A0ABV7T3N1</accession>
<proteinExistence type="predicted"/>
<keyword evidence="1" id="KW-0808">Transferase</keyword>
<evidence type="ECO:0000259" key="3">
    <source>
        <dbReference type="Pfam" id="PF13439"/>
    </source>
</evidence>
<feature type="domain" description="Glycosyl transferase family 1" evidence="2">
    <location>
        <begin position="172"/>
        <end position="326"/>
    </location>
</feature>
<dbReference type="Pfam" id="PF13439">
    <property type="entry name" value="Glyco_transf_4"/>
    <property type="match status" value="1"/>
</dbReference>
<evidence type="ECO:0000256" key="1">
    <source>
        <dbReference type="ARBA" id="ARBA00022679"/>
    </source>
</evidence>
<organism evidence="4 5">
    <name type="scientific">Stutzerimonas tarimensis</name>
    <dbReference type="NCBI Taxonomy" id="1507735"/>
    <lineage>
        <taxon>Bacteria</taxon>
        <taxon>Pseudomonadati</taxon>
        <taxon>Pseudomonadota</taxon>
        <taxon>Gammaproteobacteria</taxon>
        <taxon>Pseudomonadales</taxon>
        <taxon>Pseudomonadaceae</taxon>
        <taxon>Stutzerimonas</taxon>
    </lineage>
</organism>
<dbReference type="PANTHER" id="PTHR46401:SF2">
    <property type="entry name" value="GLYCOSYLTRANSFERASE WBBK-RELATED"/>
    <property type="match status" value="1"/>
</dbReference>
<evidence type="ECO:0000259" key="2">
    <source>
        <dbReference type="Pfam" id="PF00534"/>
    </source>
</evidence>
<name>A0ABV7T3N1_9GAMM</name>
<comment type="caution">
    <text evidence="4">The sequence shown here is derived from an EMBL/GenBank/DDBJ whole genome shotgun (WGS) entry which is preliminary data.</text>
</comment>
<dbReference type="CDD" id="cd03809">
    <property type="entry name" value="GT4_MtfB-like"/>
    <property type="match status" value="1"/>
</dbReference>
<gene>
    <name evidence="4" type="ORF">ACFOMF_06530</name>
</gene>
<dbReference type="InterPro" id="IPR001296">
    <property type="entry name" value="Glyco_trans_1"/>
</dbReference>
<dbReference type="RefSeq" id="WP_386362549.1">
    <property type="nucleotide sequence ID" value="NZ_JBHRXZ010000016.1"/>
</dbReference>
<dbReference type="Proteomes" id="UP001595630">
    <property type="component" value="Unassembled WGS sequence"/>
</dbReference>
<dbReference type="Gene3D" id="3.40.50.2000">
    <property type="entry name" value="Glycogen Phosphorylase B"/>
    <property type="match status" value="2"/>
</dbReference>
<dbReference type="PANTHER" id="PTHR46401">
    <property type="entry name" value="GLYCOSYLTRANSFERASE WBBK-RELATED"/>
    <property type="match status" value="1"/>
</dbReference>